<keyword evidence="5" id="KW-0804">Transcription</keyword>
<feature type="domain" description="SANT" evidence="8">
    <location>
        <begin position="86"/>
        <end position="139"/>
    </location>
</feature>
<dbReference type="InterPro" id="IPR017884">
    <property type="entry name" value="SANT_dom"/>
</dbReference>
<feature type="domain" description="Myb-like" evidence="7">
    <location>
        <begin position="83"/>
        <end position="135"/>
    </location>
</feature>
<dbReference type="PROSITE" id="PS51293">
    <property type="entry name" value="SANT"/>
    <property type="match status" value="1"/>
</dbReference>
<evidence type="ECO:0000256" key="4">
    <source>
        <dbReference type="ARBA" id="ARBA00023125"/>
    </source>
</evidence>
<evidence type="ECO:0000256" key="2">
    <source>
        <dbReference type="ARBA" id="ARBA00022473"/>
    </source>
</evidence>
<dbReference type="FunFam" id="1.10.10.60:FF:000009">
    <property type="entry name" value="transcription factor MYB1R1"/>
    <property type="match status" value="1"/>
</dbReference>
<dbReference type="PANTHER" id="PTHR44042:SF69">
    <property type="entry name" value="TRANSCRIPTION FACTOR MYB-RELATED FAMILY"/>
    <property type="match status" value="1"/>
</dbReference>
<dbReference type="SUPFAM" id="SSF46689">
    <property type="entry name" value="Homeodomain-like"/>
    <property type="match status" value="2"/>
</dbReference>
<keyword evidence="11" id="KW-1185">Reference proteome</keyword>
<dbReference type="GO" id="GO:0005634">
    <property type="term" value="C:nucleus"/>
    <property type="evidence" value="ECO:0007669"/>
    <property type="project" value="UniProtKB-SubCell"/>
</dbReference>
<dbReference type="SMART" id="SM00717">
    <property type="entry name" value="SANT"/>
    <property type="match status" value="2"/>
</dbReference>
<evidence type="ECO:0000256" key="5">
    <source>
        <dbReference type="ARBA" id="ARBA00023163"/>
    </source>
</evidence>
<evidence type="ECO:0000313" key="11">
    <source>
        <dbReference type="Proteomes" id="UP001152523"/>
    </source>
</evidence>
<sequence>MEERASIWGRSEDKIFETALVKYAQGTPNRWAKIADLLPLKTALQVETHYHILMSDVADIEAGLIPLPDYTESADKKKNKIKEARKPATQWTAGEHKRFLEGLNKYGKGDWKSIARQCVKTRSATQVASHAQKYFIHLDKDVKNKKRSSIYDVSLE</sequence>
<evidence type="ECO:0000259" key="7">
    <source>
        <dbReference type="PROSITE" id="PS50090"/>
    </source>
</evidence>
<evidence type="ECO:0000256" key="6">
    <source>
        <dbReference type="ARBA" id="ARBA00023242"/>
    </source>
</evidence>
<dbReference type="InterPro" id="IPR009057">
    <property type="entry name" value="Homeodomain-like_sf"/>
</dbReference>
<dbReference type="Pfam" id="PF00249">
    <property type="entry name" value="Myb_DNA-binding"/>
    <property type="match status" value="2"/>
</dbReference>
<gene>
    <name evidence="10" type="ORF">CEPIT_LOCUS421</name>
</gene>
<dbReference type="InterPro" id="IPR006447">
    <property type="entry name" value="Myb_dom_plants"/>
</dbReference>
<name>A0AAV0BWF7_9ASTE</name>
<feature type="domain" description="Myb-like" evidence="7">
    <location>
        <begin position="1"/>
        <end position="54"/>
    </location>
</feature>
<proteinExistence type="predicted"/>
<dbReference type="Gene3D" id="1.10.10.60">
    <property type="entry name" value="Homeodomain-like"/>
    <property type="match status" value="2"/>
</dbReference>
<dbReference type="NCBIfam" id="TIGR01557">
    <property type="entry name" value="myb_SHAQKYF"/>
    <property type="match status" value="1"/>
</dbReference>
<reference evidence="10" key="1">
    <citation type="submission" date="2022-07" db="EMBL/GenBank/DDBJ databases">
        <authorList>
            <person name="Macas J."/>
            <person name="Novak P."/>
            <person name="Neumann P."/>
        </authorList>
    </citation>
    <scope>NUCLEOTIDE SEQUENCE</scope>
</reference>
<dbReference type="EMBL" id="CAMAPF010000005">
    <property type="protein sequence ID" value="CAH9052764.1"/>
    <property type="molecule type" value="Genomic_DNA"/>
</dbReference>
<evidence type="ECO:0000313" key="10">
    <source>
        <dbReference type="EMBL" id="CAH9052764.1"/>
    </source>
</evidence>
<keyword evidence="4" id="KW-0238">DNA-binding</keyword>
<dbReference type="GO" id="GO:0000976">
    <property type="term" value="F:transcription cis-regulatory region binding"/>
    <property type="evidence" value="ECO:0007669"/>
    <property type="project" value="UniProtKB-ARBA"/>
</dbReference>
<keyword evidence="6" id="KW-0539">Nucleus</keyword>
<dbReference type="GO" id="GO:0010597">
    <property type="term" value="P:green leaf volatile biosynthetic process"/>
    <property type="evidence" value="ECO:0007669"/>
    <property type="project" value="UniProtKB-ARBA"/>
</dbReference>
<dbReference type="PROSITE" id="PS50090">
    <property type="entry name" value="MYB_LIKE"/>
    <property type="match status" value="2"/>
</dbReference>
<dbReference type="PROSITE" id="PS51294">
    <property type="entry name" value="HTH_MYB"/>
    <property type="match status" value="1"/>
</dbReference>
<dbReference type="GO" id="GO:0048262">
    <property type="term" value="P:determination of dorsal/ventral asymmetry"/>
    <property type="evidence" value="ECO:0007669"/>
    <property type="project" value="UniProtKB-ARBA"/>
</dbReference>
<keyword evidence="3" id="KW-0805">Transcription regulation</keyword>
<dbReference type="FunFam" id="1.10.10.60:FF:000154">
    <property type="entry name" value="Transcription factor SRM1"/>
    <property type="match status" value="1"/>
</dbReference>
<accession>A0AAV0BWF7</accession>
<evidence type="ECO:0000256" key="1">
    <source>
        <dbReference type="ARBA" id="ARBA00004123"/>
    </source>
</evidence>
<dbReference type="CDD" id="cd00167">
    <property type="entry name" value="SANT"/>
    <property type="match status" value="2"/>
</dbReference>
<feature type="domain" description="HTH myb-type" evidence="9">
    <location>
        <begin position="91"/>
        <end position="139"/>
    </location>
</feature>
<evidence type="ECO:0000259" key="9">
    <source>
        <dbReference type="PROSITE" id="PS51294"/>
    </source>
</evidence>
<dbReference type="InterPro" id="IPR001005">
    <property type="entry name" value="SANT/Myb"/>
</dbReference>
<evidence type="ECO:0000256" key="3">
    <source>
        <dbReference type="ARBA" id="ARBA00023015"/>
    </source>
</evidence>
<keyword evidence="2" id="KW-0217">Developmental protein</keyword>
<dbReference type="PANTHER" id="PTHR44042">
    <property type="entry name" value="DUPLICATED HOMEODOMAIN-LIKE SUPERFAMILY PROTEIN-RELATED"/>
    <property type="match status" value="1"/>
</dbReference>
<protein>
    <submittedName>
        <fullName evidence="10">Uncharacterized protein</fullName>
    </submittedName>
</protein>
<dbReference type="Proteomes" id="UP001152523">
    <property type="component" value="Unassembled WGS sequence"/>
</dbReference>
<organism evidence="10 11">
    <name type="scientific">Cuscuta epithymum</name>
    <dbReference type="NCBI Taxonomy" id="186058"/>
    <lineage>
        <taxon>Eukaryota</taxon>
        <taxon>Viridiplantae</taxon>
        <taxon>Streptophyta</taxon>
        <taxon>Embryophyta</taxon>
        <taxon>Tracheophyta</taxon>
        <taxon>Spermatophyta</taxon>
        <taxon>Magnoliopsida</taxon>
        <taxon>eudicotyledons</taxon>
        <taxon>Gunneridae</taxon>
        <taxon>Pentapetalae</taxon>
        <taxon>asterids</taxon>
        <taxon>lamiids</taxon>
        <taxon>Solanales</taxon>
        <taxon>Convolvulaceae</taxon>
        <taxon>Cuscuteae</taxon>
        <taxon>Cuscuta</taxon>
        <taxon>Cuscuta subgen. Cuscuta</taxon>
    </lineage>
</organism>
<dbReference type="AlphaFoldDB" id="A0AAV0BWF7"/>
<evidence type="ECO:0000259" key="8">
    <source>
        <dbReference type="PROSITE" id="PS51293"/>
    </source>
</evidence>
<comment type="subcellular location">
    <subcellularLocation>
        <location evidence="1">Nucleus</location>
    </subcellularLocation>
</comment>
<dbReference type="InterPro" id="IPR017930">
    <property type="entry name" value="Myb_dom"/>
</dbReference>
<dbReference type="GO" id="GO:0009908">
    <property type="term" value="P:flower development"/>
    <property type="evidence" value="ECO:0007669"/>
    <property type="project" value="UniProtKB-ARBA"/>
</dbReference>
<comment type="caution">
    <text evidence="10">The sequence shown here is derived from an EMBL/GenBank/DDBJ whole genome shotgun (WGS) entry which is preliminary data.</text>
</comment>